<accession>A0ABU8B3S5</accession>
<keyword evidence="4" id="KW-1003">Cell membrane</keyword>
<dbReference type="InterPro" id="IPR000515">
    <property type="entry name" value="MetI-like"/>
</dbReference>
<sequence length="232" mass="25467">MNSLDFSIVQQAWPYLWSGLLFSLTLTAAAFVIGMVLGTCFALVQHFEVPVISQIVRGYIALIRSIPLILVLFWFFFLVPIVLGHLSGNGRPIPIGATYTAFITFGLFEAAYYSEIIRVGLRAVNKGQFEACQALSLSAFDTYRCVILPQVIRVASPIILSQTIILFQDTSLVYVLSLTDLLGAASKLAQLNGRLVEMYLAVAVVYLVISSAASQCVASLRKRYAVPGTFRN</sequence>
<feature type="transmembrane region" description="Helical" evidence="8">
    <location>
        <begin position="158"/>
        <end position="178"/>
    </location>
</feature>
<evidence type="ECO:0000256" key="4">
    <source>
        <dbReference type="ARBA" id="ARBA00022475"/>
    </source>
</evidence>
<keyword evidence="5 8" id="KW-0812">Transmembrane</keyword>
<organism evidence="10 11">
    <name type="scientific">Bradyrhizobium algeriense</name>
    <dbReference type="NCBI Taxonomy" id="634784"/>
    <lineage>
        <taxon>Bacteria</taxon>
        <taxon>Pseudomonadati</taxon>
        <taxon>Pseudomonadota</taxon>
        <taxon>Alphaproteobacteria</taxon>
        <taxon>Hyphomicrobiales</taxon>
        <taxon>Nitrobacteraceae</taxon>
        <taxon>Bradyrhizobium</taxon>
    </lineage>
</organism>
<evidence type="ECO:0000256" key="2">
    <source>
        <dbReference type="ARBA" id="ARBA00010072"/>
    </source>
</evidence>
<dbReference type="InterPro" id="IPR043429">
    <property type="entry name" value="ArtM/GltK/GlnP/TcyL/YhdX-like"/>
</dbReference>
<dbReference type="EMBL" id="JAZHRV010000001">
    <property type="protein sequence ID" value="MEH2553182.1"/>
    <property type="molecule type" value="Genomic_DNA"/>
</dbReference>
<dbReference type="Pfam" id="PF00528">
    <property type="entry name" value="BPD_transp_1"/>
    <property type="match status" value="1"/>
</dbReference>
<reference evidence="10 11" key="1">
    <citation type="submission" date="2024-02" db="EMBL/GenBank/DDBJ databases">
        <title>Adaptive strategies in a cosmopolitan and abundant soil bacterium.</title>
        <authorList>
            <person name="Carini P."/>
        </authorList>
    </citation>
    <scope>NUCLEOTIDE SEQUENCE [LARGE SCALE GENOMIC DNA]</scope>
    <source>
        <strain evidence="10 11">AZCC 1608</strain>
    </source>
</reference>
<protein>
    <submittedName>
        <fullName evidence="10">Glutamate/aspartate transport system permease protein</fullName>
    </submittedName>
</protein>
<proteinExistence type="inferred from homology"/>
<feature type="transmembrane region" description="Helical" evidence="8">
    <location>
        <begin position="65"/>
        <end position="87"/>
    </location>
</feature>
<evidence type="ECO:0000256" key="5">
    <source>
        <dbReference type="ARBA" id="ARBA00022692"/>
    </source>
</evidence>
<feature type="domain" description="ABC transmembrane type-1" evidence="9">
    <location>
        <begin position="20"/>
        <end position="217"/>
    </location>
</feature>
<dbReference type="NCBIfam" id="TIGR01726">
    <property type="entry name" value="HEQRo_perm_3TM"/>
    <property type="match status" value="1"/>
</dbReference>
<keyword evidence="3 8" id="KW-0813">Transport</keyword>
<name>A0ABU8B3S5_9BRAD</name>
<evidence type="ECO:0000313" key="10">
    <source>
        <dbReference type="EMBL" id="MEH2553182.1"/>
    </source>
</evidence>
<dbReference type="PANTHER" id="PTHR30614">
    <property type="entry name" value="MEMBRANE COMPONENT OF AMINO ACID ABC TRANSPORTER"/>
    <property type="match status" value="1"/>
</dbReference>
<dbReference type="PANTHER" id="PTHR30614:SF1">
    <property type="entry name" value="GLUTAMATE_ASPARTATE IMPORT PERMEASE PROTEIN GLTK"/>
    <property type="match status" value="1"/>
</dbReference>
<feature type="transmembrane region" description="Helical" evidence="8">
    <location>
        <begin position="198"/>
        <end position="220"/>
    </location>
</feature>
<keyword evidence="6 8" id="KW-1133">Transmembrane helix</keyword>
<evidence type="ECO:0000256" key="1">
    <source>
        <dbReference type="ARBA" id="ARBA00004429"/>
    </source>
</evidence>
<evidence type="ECO:0000259" key="9">
    <source>
        <dbReference type="PROSITE" id="PS50928"/>
    </source>
</evidence>
<dbReference type="InterPro" id="IPR010065">
    <property type="entry name" value="AA_ABC_transptr_permease_3TM"/>
</dbReference>
<keyword evidence="7 8" id="KW-0472">Membrane</keyword>
<dbReference type="InterPro" id="IPR035906">
    <property type="entry name" value="MetI-like_sf"/>
</dbReference>
<evidence type="ECO:0000256" key="3">
    <source>
        <dbReference type="ARBA" id="ARBA00022448"/>
    </source>
</evidence>
<dbReference type="CDD" id="cd06261">
    <property type="entry name" value="TM_PBP2"/>
    <property type="match status" value="1"/>
</dbReference>
<comment type="similarity">
    <text evidence="2">Belongs to the binding-protein-dependent transport system permease family. HisMQ subfamily.</text>
</comment>
<feature type="transmembrane region" description="Helical" evidence="8">
    <location>
        <begin position="93"/>
        <end position="113"/>
    </location>
</feature>
<evidence type="ECO:0000256" key="8">
    <source>
        <dbReference type="RuleBase" id="RU363032"/>
    </source>
</evidence>
<comment type="caution">
    <text evidence="10">The sequence shown here is derived from an EMBL/GenBank/DDBJ whole genome shotgun (WGS) entry which is preliminary data.</text>
</comment>
<gene>
    <name evidence="10" type="ORF">V1286_000711</name>
</gene>
<keyword evidence="11" id="KW-1185">Reference proteome</keyword>
<evidence type="ECO:0000256" key="6">
    <source>
        <dbReference type="ARBA" id="ARBA00022989"/>
    </source>
</evidence>
<dbReference type="PROSITE" id="PS50928">
    <property type="entry name" value="ABC_TM1"/>
    <property type="match status" value="1"/>
</dbReference>
<comment type="subcellular location">
    <subcellularLocation>
        <location evidence="1">Cell inner membrane</location>
        <topology evidence="1">Multi-pass membrane protein</topology>
    </subcellularLocation>
    <subcellularLocation>
        <location evidence="8">Cell membrane</location>
        <topology evidence="8">Multi-pass membrane protein</topology>
    </subcellularLocation>
</comment>
<evidence type="ECO:0000256" key="7">
    <source>
        <dbReference type="ARBA" id="ARBA00023136"/>
    </source>
</evidence>
<dbReference type="Gene3D" id="1.10.3720.10">
    <property type="entry name" value="MetI-like"/>
    <property type="match status" value="1"/>
</dbReference>
<dbReference type="SUPFAM" id="SSF161098">
    <property type="entry name" value="MetI-like"/>
    <property type="match status" value="1"/>
</dbReference>
<evidence type="ECO:0000313" key="11">
    <source>
        <dbReference type="Proteomes" id="UP001364224"/>
    </source>
</evidence>
<feature type="transmembrane region" description="Helical" evidence="8">
    <location>
        <begin position="20"/>
        <end position="44"/>
    </location>
</feature>
<dbReference type="RefSeq" id="WP_334477606.1">
    <property type="nucleotide sequence ID" value="NZ_JAZHRV010000001.1"/>
</dbReference>
<dbReference type="Proteomes" id="UP001364224">
    <property type="component" value="Unassembled WGS sequence"/>
</dbReference>